<feature type="compositionally biased region" description="Acidic residues" evidence="1">
    <location>
        <begin position="118"/>
        <end position="130"/>
    </location>
</feature>
<dbReference type="VEuPathDB" id="ToxoDB:EPH_0056690"/>
<dbReference type="AlphaFoldDB" id="U6H496"/>
<feature type="region of interest" description="Disordered" evidence="1">
    <location>
        <begin position="1"/>
        <end position="148"/>
    </location>
</feature>
<sequence length="148" mass="17218">MESAEAYEEIADDFVTTALTDPDGKKWDPDEKELLWGSRPPILPCRGGDSLFGDRGDSSEEEYDEEYEEGDGDYSDEDGYEETDSRRGDTPMRRRNRDNSMQGQRLEQLLEEYRDEYIGELDPEEAEESDSFSAYEECFDDFLKSQER</sequence>
<dbReference type="Proteomes" id="UP000018201">
    <property type="component" value="Unassembled WGS sequence"/>
</dbReference>
<evidence type="ECO:0000313" key="2">
    <source>
        <dbReference type="EMBL" id="CDI85509.1"/>
    </source>
</evidence>
<gene>
    <name evidence="2" type="ORF">EPH_0056690</name>
</gene>
<dbReference type="EMBL" id="HG693925">
    <property type="protein sequence ID" value="CDI85509.1"/>
    <property type="molecule type" value="Genomic_DNA"/>
</dbReference>
<accession>U6H496</accession>
<evidence type="ECO:0000313" key="3">
    <source>
        <dbReference type="Proteomes" id="UP000018201"/>
    </source>
</evidence>
<name>U6H496_9EIME</name>
<dbReference type="OrthoDB" id="5852896at2759"/>
<organism evidence="2 3">
    <name type="scientific">Eimeria praecox</name>
    <dbReference type="NCBI Taxonomy" id="51316"/>
    <lineage>
        <taxon>Eukaryota</taxon>
        <taxon>Sar</taxon>
        <taxon>Alveolata</taxon>
        <taxon>Apicomplexa</taxon>
        <taxon>Conoidasida</taxon>
        <taxon>Coccidia</taxon>
        <taxon>Eucoccidiorida</taxon>
        <taxon>Eimeriorina</taxon>
        <taxon>Eimeriidae</taxon>
        <taxon>Eimeria</taxon>
    </lineage>
</organism>
<feature type="compositionally biased region" description="Acidic residues" evidence="1">
    <location>
        <begin position="1"/>
        <end position="12"/>
    </location>
</feature>
<reference evidence="2" key="2">
    <citation type="submission" date="2013-10" db="EMBL/GenBank/DDBJ databases">
        <authorList>
            <person name="Aslett M."/>
        </authorList>
    </citation>
    <scope>NUCLEOTIDE SEQUENCE [LARGE SCALE GENOMIC DNA]</scope>
    <source>
        <strain evidence="2">Houghton</strain>
    </source>
</reference>
<feature type="compositionally biased region" description="Basic and acidic residues" evidence="1">
    <location>
        <begin position="83"/>
        <end position="92"/>
    </location>
</feature>
<proteinExistence type="predicted"/>
<keyword evidence="3" id="KW-1185">Reference proteome</keyword>
<reference evidence="2" key="1">
    <citation type="submission" date="2013-10" db="EMBL/GenBank/DDBJ databases">
        <title>Genomic analysis of the causative agents of coccidiosis in chickens.</title>
        <authorList>
            <person name="Reid A.J."/>
            <person name="Blake D."/>
            <person name="Billington K."/>
            <person name="Browne H."/>
            <person name="Dunn M."/>
            <person name="Hung S."/>
            <person name="Kawahara F."/>
            <person name="Miranda-Saavedra D."/>
            <person name="Mourier T."/>
            <person name="Nagra H."/>
            <person name="Otto T.D."/>
            <person name="Rawlings N."/>
            <person name="Sanchez A."/>
            <person name="Sanders M."/>
            <person name="Subramaniam C."/>
            <person name="Tay Y."/>
            <person name="Dear P."/>
            <person name="Doerig C."/>
            <person name="Gruber A."/>
            <person name="Parkinson J."/>
            <person name="Shirley M."/>
            <person name="Wan K.L."/>
            <person name="Berriman M."/>
            <person name="Tomley F."/>
            <person name="Pain A."/>
        </authorList>
    </citation>
    <scope>NUCLEOTIDE SEQUENCE [LARGE SCALE GENOMIC DNA]</scope>
    <source>
        <strain evidence="2">Houghton</strain>
    </source>
</reference>
<protein>
    <submittedName>
        <fullName evidence="2">Uncharacterized protein</fullName>
    </submittedName>
</protein>
<feature type="compositionally biased region" description="Basic and acidic residues" evidence="1">
    <location>
        <begin position="22"/>
        <end position="34"/>
    </location>
</feature>
<feature type="compositionally biased region" description="Acidic residues" evidence="1">
    <location>
        <begin position="59"/>
        <end position="82"/>
    </location>
</feature>
<evidence type="ECO:0000256" key="1">
    <source>
        <dbReference type="SAM" id="MobiDB-lite"/>
    </source>
</evidence>